<evidence type="ECO:0000256" key="1">
    <source>
        <dbReference type="ARBA" id="ARBA00022729"/>
    </source>
</evidence>
<keyword evidence="6" id="KW-1185">Reference proteome</keyword>
<sequence>MEVSTMLNGMFLLFIITVQLVTYSICKMNPNDLFSGNIIQTNLLYMNILFSKKYWFLIKSFLAVRPIETCKHKKYCEHIPYYPTDIVLDALKKNPNIQNYANRDEIDTNIDSDDDPEEQLCVSAEQIIFPKLGVTKNSEWKYIVNHESFTQSVRIETCLEEGKPCRVIEGFAEGYYTKCKQKYIYRELLALTPNGSISRESFQFPASCCCHIQFQADKFLRSVNSKN</sequence>
<dbReference type="SUPFAM" id="SSF57501">
    <property type="entry name" value="Cystine-knot cytokines"/>
    <property type="match status" value="1"/>
</dbReference>
<dbReference type="Proteomes" id="UP001642520">
    <property type="component" value="Unassembled WGS sequence"/>
</dbReference>
<gene>
    <name evidence="5" type="ORF">XYLVIOL_LOCUS10532</name>
</gene>
<evidence type="ECO:0000313" key="6">
    <source>
        <dbReference type="Proteomes" id="UP001642520"/>
    </source>
</evidence>
<protein>
    <recommendedName>
        <fullName evidence="4">Spaetzle domain-containing protein</fullName>
    </recommendedName>
</protein>
<proteinExistence type="predicted"/>
<reference evidence="5 6" key="1">
    <citation type="submission" date="2024-08" db="EMBL/GenBank/DDBJ databases">
        <authorList>
            <person name="Will J Nash"/>
            <person name="Angela Man"/>
            <person name="Seanna McTaggart"/>
            <person name="Kendall Baker"/>
            <person name="Tom Barker"/>
            <person name="Leah Catchpole"/>
            <person name="Alex Durrant"/>
            <person name="Karim Gharbi"/>
            <person name="Naomi Irish"/>
            <person name="Gemy Kaithakottil"/>
            <person name="Debby Ku"/>
            <person name="Aaliyah Providence"/>
            <person name="Felix Shaw"/>
            <person name="David Swarbreck"/>
            <person name="Chris Watkins"/>
            <person name="Ann M. McCartney"/>
            <person name="Giulio Formenti"/>
            <person name="Alice Mouton"/>
            <person name="Noel Vella"/>
            <person name="Bjorn M von Reumont"/>
            <person name="Adriana Vella"/>
            <person name="Wilfried Haerty"/>
        </authorList>
    </citation>
    <scope>NUCLEOTIDE SEQUENCE [LARGE SCALE GENOMIC DNA]</scope>
</reference>
<keyword evidence="3" id="KW-0325">Glycoprotein</keyword>
<dbReference type="Gene3D" id="2.10.90.10">
    <property type="entry name" value="Cystine-knot cytokines"/>
    <property type="match status" value="1"/>
</dbReference>
<dbReference type="InterPro" id="IPR029034">
    <property type="entry name" value="Cystine-knot_cytokine"/>
</dbReference>
<organism evidence="5 6">
    <name type="scientific">Xylocopa violacea</name>
    <name type="common">Violet carpenter bee</name>
    <name type="synonym">Apis violacea</name>
    <dbReference type="NCBI Taxonomy" id="135666"/>
    <lineage>
        <taxon>Eukaryota</taxon>
        <taxon>Metazoa</taxon>
        <taxon>Ecdysozoa</taxon>
        <taxon>Arthropoda</taxon>
        <taxon>Hexapoda</taxon>
        <taxon>Insecta</taxon>
        <taxon>Pterygota</taxon>
        <taxon>Neoptera</taxon>
        <taxon>Endopterygota</taxon>
        <taxon>Hymenoptera</taxon>
        <taxon>Apocrita</taxon>
        <taxon>Aculeata</taxon>
        <taxon>Apoidea</taxon>
        <taxon>Anthophila</taxon>
        <taxon>Apidae</taxon>
        <taxon>Xylocopa</taxon>
        <taxon>Xylocopa</taxon>
    </lineage>
</organism>
<dbReference type="PANTHER" id="PTHR23199:SF12">
    <property type="entry name" value="NEUROTROPHIN 1-RELATED"/>
    <property type="match status" value="1"/>
</dbReference>
<keyword evidence="2" id="KW-1015">Disulfide bond</keyword>
<keyword evidence="1" id="KW-0732">Signal</keyword>
<dbReference type="InterPro" id="IPR052444">
    <property type="entry name" value="Spz/Toll_ligand-like"/>
</dbReference>
<dbReference type="EMBL" id="CAXAJV020001301">
    <property type="protein sequence ID" value="CAL7951466.1"/>
    <property type="molecule type" value="Genomic_DNA"/>
</dbReference>
<dbReference type="PANTHER" id="PTHR23199">
    <property type="entry name" value="NEUROTROPHIN 1-RELATED"/>
    <property type="match status" value="1"/>
</dbReference>
<dbReference type="Pfam" id="PF16077">
    <property type="entry name" value="Spaetzle"/>
    <property type="match status" value="1"/>
</dbReference>
<evidence type="ECO:0000313" key="5">
    <source>
        <dbReference type="EMBL" id="CAL7951466.1"/>
    </source>
</evidence>
<name>A0ABP1PHA1_XYLVO</name>
<evidence type="ECO:0000256" key="3">
    <source>
        <dbReference type="ARBA" id="ARBA00023180"/>
    </source>
</evidence>
<accession>A0ABP1PHA1</accession>
<evidence type="ECO:0000256" key="2">
    <source>
        <dbReference type="ARBA" id="ARBA00023157"/>
    </source>
</evidence>
<evidence type="ECO:0000259" key="4">
    <source>
        <dbReference type="Pfam" id="PF16077"/>
    </source>
</evidence>
<comment type="caution">
    <text evidence="5">The sequence shown here is derived from an EMBL/GenBank/DDBJ whole genome shotgun (WGS) entry which is preliminary data.</text>
</comment>
<dbReference type="InterPro" id="IPR032104">
    <property type="entry name" value="Spaetzle"/>
</dbReference>
<feature type="domain" description="Spaetzle" evidence="4">
    <location>
        <begin position="119"/>
        <end position="212"/>
    </location>
</feature>